<comment type="caution">
    <text evidence="2">The sequence shown here is derived from an EMBL/GenBank/DDBJ whole genome shotgun (WGS) entry which is preliminary data.</text>
</comment>
<reference evidence="2" key="1">
    <citation type="submission" date="2020-12" db="EMBL/GenBank/DDBJ databases">
        <title>Oil enriched cultivation method for isolating marine PHA-producing bacteria.</title>
        <authorList>
            <person name="Zheng W."/>
            <person name="Yu S."/>
            <person name="Huang Y."/>
        </authorList>
    </citation>
    <scope>NUCLEOTIDE SEQUENCE</scope>
    <source>
        <strain evidence="2">SY-2-12</strain>
    </source>
</reference>
<gene>
    <name evidence="2" type="ORF">JF539_15205</name>
</gene>
<name>A0A939EHL8_9HYPH</name>
<evidence type="ECO:0008006" key="4">
    <source>
        <dbReference type="Google" id="ProtNLM"/>
    </source>
</evidence>
<dbReference type="Proteomes" id="UP000664096">
    <property type="component" value="Unassembled WGS sequence"/>
</dbReference>
<dbReference type="AlphaFoldDB" id="A0A939EHL8"/>
<dbReference type="InterPro" id="IPR008979">
    <property type="entry name" value="Galactose-bd-like_sf"/>
</dbReference>
<evidence type="ECO:0000313" key="2">
    <source>
        <dbReference type="EMBL" id="MBN9671694.1"/>
    </source>
</evidence>
<dbReference type="SUPFAM" id="SSF49785">
    <property type="entry name" value="Galactose-binding domain-like"/>
    <property type="match status" value="1"/>
</dbReference>
<feature type="compositionally biased region" description="Polar residues" evidence="1">
    <location>
        <begin position="175"/>
        <end position="188"/>
    </location>
</feature>
<organism evidence="2 3">
    <name type="scientific">Roseibium aggregatum</name>
    <dbReference type="NCBI Taxonomy" id="187304"/>
    <lineage>
        <taxon>Bacteria</taxon>
        <taxon>Pseudomonadati</taxon>
        <taxon>Pseudomonadota</taxon>
        <taxon>Alphaproteobacteria</taxon>
        <taxon>Hyphomicrobiales</taxon>
        <taxon>Stappiaceae</taxon>
        <taxon>Roseibium</taxon>
    </lineage>
</organism>
<dbReference type="EMBL" id="JAEKJZ010000002">
    <property type="protein sequence ID" value="MBN9671694.1"/>
    <property type="molecule type" value="Genomic_DNA"/>
</dbReference>
<proteinExistence type="predicted"/>
<dbReference type="RefSeq" id="WP_207141506.1">
    <property type="nucleotide sequence ID" value="NZ_JAEKJZ010000002.1"/>
</dbReference>
<dbReference type="Gene3D" id="2.60.120.260">
    <property type="entry name" value="Galactose-binding domain-like"/>
    <property type="match status" value="1"/>
</dbReference>
<sequence length="810" mass="88295">MSYHLQATFSRGELDPELIYRSDLELFRSSLAECENFITLKRGGLRRRGGTKFVAELKDSLTGGWLIPFEFGNGQYYMLEFGDFYFRVFTSAGRVGTVEVETPFAVSVLPDLKFVQSTDTLFIAGGGVAPQVLKRLGETSWTIEPMEFKDGPFLDVNIEPTNLTPAETGNPVPEMTSNTAPSGTVSSSNGSANAYRAFGRADTKAVLSSGSSGWLQYAFTSAVVIDAYLLQAPTDNSKNDEMPWQWNIEGSNDGATWVILDTQDGQDTWASNEWREYSFHNETAFFHYRFSFTQGGGSESSNSAIGQLVFHQSGATQTAFALTASSADGINWGDGFQSSDVGRHIRFRGSDGFWRWFKITEVTSATEVKVQVFGQSLQDTKAQSIWRLGAWSDTTGWPETVGWHKSRLAFAGTTAEPQKVWESQTGDFNNFAVSHVLQASDAVTAGILSGQVNRIRWLVDDNDLIIGTTRAVRALGKATEQDPYGPENVDQRPETNFGANGITPIKVGSVLLYFGPYGTDMREMAYDLSADGRVSQSLSEVQSHLFQNGISGACYQQYPDSIIWAWDTAGLAVGFTYERQQQVFGMHRHGFGGVVECMADLSGAASDEVWMIVNRTIGGQTRRYIEIMQQPFLGGEIEDAWLLDCAARYEGPAVTAVSGLDHLEGEEVVLFADGTDYRTTVAGGEASLPNKRMAEKILVGLDVTAKATTLPFPVNAKDGSALGRKLRVDRCAIAVLDTGTLKAGSDETYLDEQIFYQAGDVSGQPAPLRSGVLDPSVETRWEDGGQLTLEASGGKPATILSINFGTDGEP</sequence>
<evidence type="ECO:0000256" key="1">
    <source>
        <dbReference type="SAM" id="MobiDB-lite"/>
    </source>
</evidence>
<feature type="region of interest" description="Disordered" evidence="1">
    <location>
        <begin position="163"/>
        <end position="188"/>
    </location>
</feature>
<accession>A0A939EHL8</accession>
<evidence type="ECO:0000313" key="3">
    <source>
        <dbReference type="Proteomes" id="UP000664096"/>
    </source>
</evidence>
<protein>
    <recommendedName>
        <fullName evidence="4">F5/8 type C domain-containing protein</fullName>
    </recommendedName>
</protein>